<dbReference type="EMBL" id="JANJOU010000030">
    <property type="protein sequence ID" value="MCR0985205.1"/>
    <property type="molecule type" value="Genomic_DNA"/>
</dbReference>
<organism evidence="3 4">
    <name type="scientific">Roseomonas populi</name>
    <dbReference type="NCBI Taxonomy" id="3121582"/>
    <lineage>
        <taxon>Bacteria</taxon>
        <taxon>Pseudomonadati</taxon>
        <taxon>Pseudomonadota</taxon>
        <taxon>Alphaproteobacteria</taxon>
        <taxon>Acetobacterales</taxon>
        <taxon>Roseomonadaceae</taxon>
        <taxon>Roseomonas</taxon>
    </lineage>
</organism>
<evidence type="ECO:0000313" key="4">
    <source>
        <dbReference type="Proteomes" id="UP001524642"/>
    </source>
</evidence>
<accession>A0ABT1XAU7</accession>
<dbReference type="PANTHER" id="PTHR43283">
    <property type="entry name" value="BETA-LACTAMASE-RELATED"/>
    <property type="match status" value="1"/>
</dbReference>
<keyword evidence="4" id="KW-1185">Reference proteome</keyword>
<dbReference type="Pfam" id="PF00144">
    <property type="entry name" value="Beta-lactamase"/>
    <property type="match status" value="1"/>
</dbReference>
<name>A0ABT1XAU7_9PROT</name>
<dbReference type="Gene3D" id="3.40.710.10">
    <property type="entry name" value="DD-peptidase/beta-lactamase superfamily"/>
    <property type="match status" value="1"/>
</dbReference>
<evidence type="ECO:0000256" key="1">
    <source>
        <dbReference type="SAM" id="SignalP"/>
    </source>
</evidence>
<comment type="caution">
    <text evidence="3">The sequence shown here is derived from an EMBL/GenBank/DDBJ whole genome shotgun (WGS) entry which is preliminary data.</text>
</comment>
<protein>
    <submittedName>
        <fullName evidence="3">Beta-lactamase family protein</fullName>
    </submittedName>
</protein>
<dbReference type="Proteomes" id="UP001524642">
    <property type="component" value="Unassembled WGS sequence"/>
</dbReference>
<feature type="signal peptide" evidence="1">
    <location>
        <begin position="1"/>
        <end position="24"/>
    </location>
</feature>
<dbReference type="InterPro" id="IPR012338">
    <property type="entry name" value="Beta-lactam/transpept-like"/>
</dbReference>
<proteinExistence type="predicted"/>
<evidence type="ECO:0000259" key="2">
    <source>
        <dbReference type="Pfam" id="PF00144"/>
    </source>
</evidence>
<dbReference type="InterPro" id="IPR050789">
    <property type="entry name" value="Diverse_Enzym_Activities"/>
</dbReference>
<dbReference type="InterPro" id="IPR001466">
    <property type="entry name" value="Beta-lactam-related"/>
</dbReference>
<feature type="domain" description="Beta-lactamase-related" evidence="2">
    <location>
        <begin position="56"/>
        <end position="413"/>
    </location>
</feature>
<sequence length="430" mass="46887">MVGRRTALTLPAGLALLSAGAARAAGPGGSPAPALERAERPEELGFSRQGLERLSAWYQAEVDAGRIPGAALVVGRAGRLAWQEAIGMRDRDARAPMERDTLFRIASMTKPVTSLAAMILAEEGRLMLWHPVSRYLPEFKDLKVGPERAVLEREPTVLDLLRHTSGLTYGAPGAEAGSVPRAYADARVGDQSQTGEAFIANIARQPLRHQPGRYWEYSHSTDVLGRLVEVASGQSLDRFFAERILGPLGMTQTAFWAGQERAQRLAQPQVDPLTNARQAMPALVERPAWFWGGQGLVSTAMDYARLCQMFLGKGSLGEARIVSRHTVALMSADHLPPGTRTEPEVYRNQAVLAPVPENGHGFGLGFVVRNSAGRTSLPGSAGDFSWAGAYGPYFWIDPKEDLYAVLMIQGPANRMHYRYAMRQLVYQALS</sequence>
<feature type="chain" id="PRO_5045759739" evidence="1">
    <location>
        <begin position="25"/>
        <end position="430"/>
    </location>
</feature>
<evidence type="ECO:0000313" key="3">
    <source>
        <dbReference type="EMBL" id="MCR0985205.1"/>
    </source>
</evidence>
<gene>
    <name evidence="3" type="ORF">NRP21_24445</name>
</gene>
<reference evidence="3 4" key="1">
    <citation type="submission" date="2022-06" db="EMBL/GenBank/DDBJ databases">
        <title>Roseomonas CN29.</title>
        <authorList>
            <person name="Cheng Y."/>
            <person name="He X."/>
        </authorList>
    </citation>
    <scope>NUCLEOTIDE SEQUENCE [LARGE SCALE GENOMIC DNA]</scope>
    <source>
        <strain evidence="3 4">CN29</strain>
    </source>
</reference>
<keyword evidence="1" id="KW-0732">Signal</keyword>
<dbReference type="SUPFAM" id="SSF56601">
    <property type="entry name" value="beta-lactamase/transpeptidase-like"/>
    <property type="match status" value="1"/>
</dbReference>
<dbReference type="RefSeq" id="WP_257718855.1">
    <property type="nucleotide sequence ID" value="NZ_JANJOU010000030.1"/>
</dbReference>
<dbReference type="PANTHER" id="PTHR43283:SF3">
    <property type="entry name" value="BETA-LACTAMASE FAMILY PROTEIN (AFU_ORTHOLOGUE AFUA_5G07500)"/>
    <property type="match status" value="1"/>
</dbReference>